<dbReference type="Pfam" id="PF00226">
    <property type="entry name" value="DnaJ"/>
    <property type="match status" value="1"/>
</dbReference>
<evidence type="ECO:0000256" key="5">
    <source>
        <dbReference type="PROSITE-ProRule" id="PRU00339"/>
    </source>
</evidence>
<dbReference type="PANTHER" id="PTHR45586:SF1">
    <property type="entry name" value="LIPOPOLYSACCHARIDE ASSEMBLY PROTEIN B"/>
    <property type="match status" value="1"/>
</dbReference>
<dbReference type="STRING" id="1300222.I532_18462"/>
<evidence type="ECO:0000256" key="1">
    <source>
        <dbReference type="ARBA" id="ARBA00022705"/>
    </source>
</evidence>
<dbReference type="PANTHER" id="PTHR45586">
    <property type="entry name" value="TPR REPEAT-CONTAINING PROTEIN PA4667"/>
    <property type="match status" value="1"/>
</dbReference>
<dbReference type="InterPro" id="IPR036869">
    <property type="entry name" value="J_dom_sf"/>
</dbReference>
<dbReference type="OrthoDB" id="9816462at2"/>
<dbReference type="Pfam" id="PF14559">
    <property type="entry name" value="TPR_19"/>
    <property type="match status" value="1"/>
</dbReference>
<evidence type="ECO:0000313" key="9">
    <source>
        <dbReference type="Proteomes" id="UP000012081"/>
    </source>
</evidence>
<dbReference type="SUPFAM" id="SSF48452">
    <property type="entry name" value="TPR-like"/>
    <property type="match status" value="2"/>
</dbReference>
<keyword evidence="4" id="KW-0346">Stress response</keyword>
<keyword evidence="3 5" id="KW-0802">TPR repeat</keyword>
<evidence type="ECO:0000259" key="7">
    <source>
        <dbReference type="PROSITE" id="PS50076"/>
    </source>
</evidence>
<feature type="repeat" description="TPR" evidence="5">
    <location>
        <begin position="515"/>
        <end position="548"/>
    </location>
</feature>
<dbReference type="InterPro" id="IPR001623">
    <property type="entry name" value="DnaJ_domain"/>
</dbReference>
<dbReference type="Gene3D" id="1.25.40.10">
    <property type="entry name" value="Tetratricopeptide repeat domain"/>
    <property type="match status" value="5"/>
</dbReference>
<keyword evidence="9" id="KW-1185">Reference proteome</keyword>
<sequence>MNSWEFLGIEPTSDQGAIKRAYARLLKTYHPEDDPEGFQRLREAYEHALREAKFLQEAAASGDAAGSVFVLDPEEEAAPAAEAVWTGVREQGPREGEALEAGVPEQAGERLASRSFSAGKEPATPEELAEHFISQVTVLYADFPSRIDREKWVALLEKEEYWQLEVKQRTNKEMLTFLMEKYHLPRQIWRLLNDYFFWTDQEMELSQEFPENFIRFVINQIKKPWELRYEFLKKDEDSDYEYDDFIDCREHAFRAMLDNELEEAEKYLAIASNMFTEDPDLLRMIGHFYLRKDDLENAFHAFYRLTEVLPEEIDGYIHRANILRKIGKYEEAQEDYQHVLSLSPDNELALSGLARCYVSLGKLTEARAVLKRILVQCPYDIDVQVRLLALNGLLADQLQEELQEAPDDHERRFCLASVCFDLERYEECVESLDRIQRAIPLTVDMELLWGRALIKQEQTEEGLAHLDKALELARQAGDSEWAILLERGTTYVESNQYEAAIEDLTAAMELMPNHPEILHQLAEAYRCQKEYKRCVELSDQAISLNPTRWIYYSTRGLAHYWLNHYKESRDDHQIVINHEYNFSGAWHRKAYSHFRLGEYDRAIEGFHESERWGDNELSFYFIAICHFKLGDYENALGAIEYYKESHENDPDAYLVMGDVYRGMGDEEQAREVYCSGAAQFPDNQDLVKMAVYSLLKENAQTRAIPYLKQLLLGEDYREWAATSLLNISIQQGEWEEAVAIADNFRNVVPKEQWDPTLLFYAGYVHYRLERYQIAALYLEQAYRLKADGDTCSYLSMVYFDLGRMEEAAAFAKKALEAVPGNAEYQRRYEGIVSQSKKGLFGLFRKKQSSQALWPSSLPFVWHQELEEVPDIHYWQGEE</sequence>
<dbReference type="EMBL" id="APBN01000009">
    <property type="protein sequence ID" value="EMT51231.1"/>
    <property type="molecule type" value="Genomic_DNA"/>
</dbReference>
<dbReference type="GO" id="GO:0006260">
    <property type="term" value="P:DNA replication"/>
    <property type="evidence" value="ECO:0007669"/>
    <property type="project" value="UniProtKB-KW"/>
</dbReference>
<feature type="repeat" description="TPR" evidence="5">
    <location>
        <begin position="279"/>
        <end position="312"/>
    </location>
</feature>
<dbReference type="InterPro" id="IPR019734">
    <property type="entry name" value="TPR_rpt"/>
</dbReference>
<dbReference type="SMART" id="SM00271">
    <property type="entry name" value="DnaJ"/>
    <property type="match status" value="1"/>
</dbReference>
<dbReference type="RefSeq" id="WP_003390063.1">
    <property type="nucleotide sequence ID" value="NZ_APBN01000009.1"/>
</dbReference>
<dbReference type="SMART" id="SM00028">
    <property type="entry name" value="TPR"/>
    <property type="match status" value="12"/>
</dbReference>
<dbReference type="Proteomes" id="UP000012081">
    <property type="component" value="Unassembled WGS sequence"/>
</dbReference>
<dbReference type="PROSITE" id="PS50293">
    <property type="entry name" value="TPR_REGION"/>
    <property type="match status" value="1"/>
</dbReference>
<feature type="repeat" description="TPR" evidence="5">
    <location>
        <begin position="313"/>
        <end position="346"/>
    </location>
</feature>
<evidence type="ECO:0000256" key="2">
    <source>
        <dbReference type="ARBA" id="ARBA00022737"/>
    </source>
</evidence>
<keyword evidence="2" id="KW-0677">Repeat</keyword>
<feature type="repeat" description="TPR" evidence="5">
    <location>
        <begin position="481"/>
        <end position="514"/>
    </location>
</feature>
<organism evidence="8 9">
    <name type="scientific">Brevibacillus borstelensis AK1</name>
    <dbReference type="NCBI Taxonomy" id="1300222"/>
    <lineage>
        <taxon>Bacteria</taxon>
        <taxon>Bacillati</taxon>
        <taxon>Bacillota</taxon>
        <taxon>Bacilli</taxon>
        <taxon>Bacillales</taxon>
        <taxon>Paenibacillaceae</taxon>
        <taxon>Brevibacillus</taxon>
    </lineage>
</organism>
<comment type="caution">
    <text evidence="8">The sequence shown here is derived from an EMBL/GenBank/DDBJ whole genome shotgun (WGS) entry which is preliminary data.</text>
</comment>
<feature type="domain" description="J" evidence="7">
    <location>
        <begin position="2"/>
        <end position="66"/>
    </location>
</feature>
<accession>M8DW56</accession>
<feature type="region of interest" description="Disordered" evidence="6">
    <location>
        <begin position="89"/>
        <end position="120"/>
    </location>
</feature>
<evidence type="ECO:0000256" key="4">
    <source>
        <dbReference type="ARBA" id="ARBA00023016"/>
    </source>
</evidence>
<proteinExistence type="predicted"/>
<dbReference type="Pfam" id="PF13424">
    <property type="entry name" value="TPR_12"/>
    <property type="match status" value="1"/>
</dbReference>
<keyword evidence="1" id="KW-0235">DNA replication</keyword>
<dbReference type="PROSITE" id="PS50005">
    <property type="entry name" value="TPR"/>
    <property type="match status" value="5"/>
</dbReference>
<dbReference type="InterPro" id="IPR011990">
    <property type="entry name" value="TPR-like_helical_dom_sf"/>
</dbReference>
<reference evidence="8 9" key="1">
    <citation type="submission" date="2013-03" db="EMBL/GenBank/DDBJ databases">
        <title>Assembly of a new bacterial strain Brevibacillus borstelensis AK1.</title>
        <authorList>
            <person name="Rajan I."/>
            <person name="PoliReddy D."/>
            <person name="Sugumar T."/>
            <person name="Rathinam K."/>
            <person name="Alqarawi S."/>
            <person name="Khalil A.B."/>
            <person name="Sivakumar N."/>
        </authorList>
    </citation>
    <scope>NUCLEOTIDE SEQUENCE [LARGE SCALE GENOMIC DNA]</scope>
    <source>
        <strain evidence="8 9">AK1</strain>
    </source>
</reference>
<dbReference type="Pfam" id="PF12895">
    <property type="entry name" value="ANAPC3"/>
    <property type="match status" value="1"/>
</dbReference>
<evidence type="ECO:0000313" key="8">
    <source>
        <dbReference type="EMBL" id="EMT51231.1"/>
    </source>
</evidence>
<dbReference type="PROSITE" id="PS50076">
    <property type="entry name" value="DNAJ_2"/>
    <property type="match status" value="1"/>
</dbReference>
<name>M8DW56_9BACL</name>
<dbReference type="AlphaFoldDB" id="M8DW56"/>
<dbReference type="InterPro" id="IPR051012">
    <property type="entry name" value="CellSynth/LPSAsmb/PSIAsmb"/>
</dbReference>
<gene>
    <name evidence="8" type="ORF">I532_18462</name>
</gene>
<dbReference type="Pfam" id="PF13432">
    <property type="entry name" value="TPR_16"/>
    <property type="match status" value="1"/>
</dbReference>
<dbReference type="SUPFAM" id="SSF46565">
    <property type="entry name" value="Chaperone J-domain"/>
    <property type="match status" value="1"/>
</dbReference>
<feature type="repeat" description="TPR" evidence="5">
    <location>
        <begin position="650"/>
        <end position="683"/>
    </location>
</feature>
<protein>
    <recommendedName>
        <fullName evidence="7">J domain-containing protein</fullName>
    </recommendedName>
</protein>
<dbReference type="PATRIC" id="fig|1300222.3.peg.3872"/>
<dbReference type="Gene3D" id="1.10.287.110">
    <property type="entry name" value="DnaJ domain"/>
    <property type="match status" value="1"/>
</dbReference>
<evidence type="ECO:0000256" key="3">
    <source>
        <dbReference type="ARBA" id="ARBA00022803"/>
    </source>
</evidence>
<evidence type="ECO:0000256" key="6">
    <source>
        <dbReference type="SAM" id="MobiDB-lite"/>
    </source>
</evidence>
<dbReference type="CDD" id="cd06257">
    <property type="entry name" value="DnaJ"/>
    <property type="match status" value="1"/>
</dbReference>
<dbReference type="Pfam" id="PF13181">
    <property type="entry name" value="TPR_8"/>
    <property type="match status" value="1"/>
</dbReference>